<evidence type="ECO:0000313" key="2">
    <source>
        <dbReference type="EMBL" id="PKU38036.1"/>
    </source>
</evidence>
<reference evidence="3" key="1">
    <citation type="submission" date="2017-11" db="EMBL/GenBank/DDBJ databases">
        <authorList>
            <person name="Lima N.C."/>
            <person name="Parody-Merino A.M."/>
            <person name="Battley P.F."/>
            <person name="Fidler A.E."/>
            <person name="Prosdocimi F."/>
        </authorList>
    </citation>
    <scope>NUCLEOTIDE SEQUENCE [LARGE SCALE GENOMIC DNA]</scope>
</reference>
<name>A0A2I0TW62_LIMLA</name>
<proteinExistence type="predicted"/>
<evidence type="ECO:0000313" key="3">
    <source>
        <dbReference type="Proteomes" id="UP000233556"/>
    </source>
</evidence>
<sequence length="76" mass="8223">MCNDSDTNPKNQDCPVEMPTDSSEQRSRKNGLFSWQESTSTDHRIGGVRSATVAALGSATGQALHMNIFPEAAKLK</sequence>
<reference evidence="3" key="2">
    <citation type="submission" date="2017-12" db="EMBL/GenBank/DDBJ databases">
        <title>Genome sequence of the Bar-tailed Godwit (Limosa lapponica baueri).</title>
        <authorList>
            <person name="Lima N.C.B."/>
            <person name="Parody-Merino A.M."/>
            <person name="Battley P.F."/>
            <person name="Fidler A.E."/>
            <person name="Prosdocimi F."/>
        </authorList>
    </citation>
    <scope>NUCLEOTIDE SEQUENCE [LARGE SCALE GENOMIC DNA]</scope>
</reference>
<dbReference type="Proteomes" id="UP000233556">
    <property type="component" value="Unassembled WGS sequence"/>
</dbReference>
<feature type="region of interest" description="Disordered" evidence="1">
    <location>
        <begin position="1"/>
        <end position="42"/>
    </location>
</feature>
<feature type="compositionally biased region" description="Polar residues" evidence="1">
    <location>
        <begin position="1"/>
        <end position="11"/>
    </location>
</feature>
<evidence type="ECO:0000256" key="1">
    <source>
        <dbReference type="SAM" id="MobiDB-lite"/>
    </source>
</evidence>
<organism evidence="2 3">
    <name type="scientific">Limosa lapponica baueri</name>
    <dbReference type="NCBI Taxonomy" id="1758121"/>
    <lineage>
        <taxon>Eukaryota</taxon>
        <taxon>Metazoa</taxon>
        <taxon>Chordata</taxon>
        <taxon>Craniata</taxon>
        <taxon>Vertebrata</taxon>
        <taxon>Euteleostomi</taxon>
        <taxon>Archelosauria</taxon>
        <taxon>Archosauria</taxon>
        <taxon>Dinosauria</taxon>
        <taxon>Saurischia</taxon>
        <taxon>Theropoda</taxon>
        <taxon>Coelurosauria</taxon>
        <taxon>Aves</taxon>
        <taxon>Neognathae</taxon>
        <taxon>Neoaves</taxon>
        <taxon>Charadriiformes</taxon>
        <taxon>Scolopacidae</taxon>
        <taxon>Limosa</taxon>
    </lineage>
</organism>
<gene>
    <name evidence="2" type="ORF">llap_11662</name>
</gene>
<protein>
    <submittedName>
        <fullName evidence="2">Uncharacterized protein</fullName>
    </submittedName>
</protein>
<dbReference type="AlphaFoldDB" id="A0A2I0TW62"/>
<accession>A0A2I0TW62</accession>
<keyword evidence="3" id="KW-1185">Reference proteome</keyword>
<dbReference type="EMBL" id="KZ506892">
    <property type="protein sequence ID" value="PKU38036.1"/>
    <property type="molecule type" value="Genomic_DNA"/>
</dbReference>